<name>A0A3P7LP08_DIBLA</name>
<dbReference type="InterPro" id="IPR013865">
    <property type="entry name" value="FAM32A"/>
</dbReference>
<dbReference type="EMBL" id="UYRU01054499">
    <property type="protein sequence ID" value="VDN12683.1"/>
    <property type="molecule type" value="Genomic_DNA"/>
</dbReference>
<dbReference type="PANTHER" id="PTHR13282">
    <property type="entry name" value="PROTEIN FAM32A"/>
    <property type="match status" value="1"/>
</dbReference>
<dbReference type="AlphaFoldDB" id="A0A3P7LP08"/>
<dbReference type="Pfam" id="PF08555">
    <property type="entry name" value="FAM32A"/>
    <property type="match status" value="1"/>
</dbReference>
<protein>
    <recommendedName>
        <fullName evidence="5">Protein FAM32A</fullName>
    </recommendedName>
</protein>
<reference evidence="3 4" key="1">
    <citation type="submission" date="2018-11" db="EMBL/GenBank/DDBJ databases">
        <authorList>
            <consortium name="Pathogen Informatics"/>
        </authorList>
    </citation>
    <scope>NUCLEOTIDE SEQUENCE [LARGE SCALE GENOMIC DNA]</scope>
</reference>
<evidence type="ECO:0008006" key="5">
    <source>
        <dbReference type="Google" id="ProtNLM"/>
    </source>
</evidence>
<evidence type="ECO:0000256" key="2">
    <source>
        <dbReference type="SAM" id="MobiDB-lite"/>
    </source>
</evidence>
<feature type="region of interest" description="Disordered" evidence="2">
    <location>
        <begin position="18"/>
        <end position="58"/>
    </location>
</feature>
<comment type="similarity">
    <text evidence="1">Belongs to the FAM32 family.</text>
</comment>
<sequence>MMSEYSAVIKGSLKLKADSKIKKKSKRHRRKAKVEKEPEVIAETADSTEPASTNKDNAFKLTKTKSELEFDRRKEKRLLETILTKAEKSHKQRIIDLNRRLNEMSEHFDIPKVSWTK</sequence>
<accession>A0A3P7LP08</accession>
<feature type="compositionally biased region" description="Basic residues" evidence="2">
    <location>
        <begin position="21"/>
        <end position="33"/>
    </location>
</feature>
<dbReference type="PANTHER" id="PTHR13282:SF6">
    <property type="entry name" value="PROTEIN FAM32A"/>
    <property type="match status" value="1"/>
</dbReference>
<dbReference type="Proteomes" id="UP000281553">
    <property type="component" value="Unassembled WGS sequence"/>
</dbReference>
<feature type="compositionally biased region" description="Polar residues" evidence="2">
    <location>
        <begin position="45"/>
        <end position="56"/>
    </location>
</feature>
<evidence type="ECO:0000256" key="1">
    <source>
        <dbReference type="ARBA" id="ARBA00008948"/>
    </source>
</evidence>
<proteinExistence type="inferred from homology"/>
<dbReference type="GO" id="GO:0005730">
    <property type="term" value="C:nucleolus"/>
    <property type="evidence" value="ECO:0007669"/>
    <property type="project" value="TreeGrafter"/>
</dbReference>
<keyword evidence="4" id="KW-1185">Reference proteome</keyword>
<gene>
    <name evidence="3" type="ORF">DILT_LOCUS8514</name>
</gene>
<dbReference type="OrthoDB" id="205403at2759"/>
<organism evidence="3 4">
    <name type="scientific">Dibothriocephalus latus</name>
    <name type="common">Fish tapeworm</name>
    <name type="synonym">Diphyllobothrium latum</name>
    <dbReference type="NCBI Taxonomy" id="60516"/>
    <lineage>
        <taxon>Eukaryota</taxon>
        <taxon>Metazoa</taxon>
        <taxon>Spiralia</taxon>
        <taxon>Lophotrochozoa</taxon>
        <taxon>Platyhelminthes</taxon>
        <taxon>Cestoda</taxon>
        <taxon>Eucestoda</taxon>
        <taxon>Diphyllobothriidea</taxon>
        <taxon>Diphyllobothriidae</taxon>
        <taxon>Dibothriocephalus</taxon>
    </lineage>
</organism>
<evidence type="ECO:0000313" key="3">
    <source>
        <dbReference type="EMBL" id="VDN12683.1"/>
    </source>
</evidence>
<evidence type="ECO:0000313" key="4">
    <source>
        <dbReference type="Proteomes" id="UP000281553"/>
    </source>
</evidence>